<name>A0AAE1B3M5_9GAST</name>
<dbReference type="InterPro" id="IPR050951">
    <property type="entry name" value="Retrovirus_Pol_polyprotein"/>
</dbReference>
<organism evidence="1 2">
    <name type="scientific">Elysia crispata</name>
    <name type="common">lettuce slug</name>
    <dbReference type="NCBI Taxonomy" id="231223"/>
    <lineage>
        <taxon>Eukaryota</taxon>
        <taxon>Metazoa</taxon>
        <taxon>Spiralia</taxon>
        <taxon>Lophotrochozoa</taxon>
        <taxon>Mollusca</taxon>
        <taxon>Gastropoda</taxon>
        <taxon>Heterobranchia</taxon>
        <taxon>Euthyneura</taxon>
        <taxon>Panpulmonata</taxon>
        <taxon>Sacoglossa</taxon>
        <taxon>Placobranchoidea</taxon>
        <taxon>Plakobranchidae</taxon>
        <taxon>Elysia</taxon>
    </lineage>
</organism>
<dbReference type="Gene3D" id="3.30.420.10">
    <property type="entry name" value="Ribonuclease H-like superfamily/Ribonuclease H"/>
    <property type="match status" value="1"/>
</dbReference>
<gene>
    <name evidence="1" type="ORF">RRG08_054380</name>
</gene>
<dbReference type="AlphaFoldDB" id="A0AAE1B3M5"/>
<dbReference type="InterPro" id="IPR012337">
    <property type="entry name" value="RNaseH-like_sf"/>
</dbReference>
<dbReference type="Proteomes" id="UP001283361">
    <property type="component" value="Unassembled WGS sequence"/>
</dbReference>
<dbReference type="PANTHER" id="PTHR37984">
    <property type="entry name" value="PROTEIN CBG26694"/>
    <property type="match status" value="1"/>
</dbReference>
<dbReference type="SUPFAM" id="SSF53098">
    <property type="entry name" value="Ribonuclease H-like"/>
    <property type="match status" value="1"/>
</dbReference>
<sequence>MHLKVAEKVDMAIIDHEMQGEMQATDTTLDRCRNRKKPFEIKGRQMEFLTKAAVLYRQCITRGEKPVLQIVGPACLRGKIDSPTVAEALVDMFSRLGIPEEILSKFGMQFVSECMEEPKQWHRFINALLFTYREVPQKSTGFSPFELLNGQTVRGPMHILKEMWTEDVDTPGVKTSYQYVFELRENYPVG</sequence>
<accession>A0AAE1B3M5</accession>
<dbReference type="GO" id="GO:0003676">
    <property type="term" value="F:nucleic acid binding"/>
    <property type="evidence" value="ECO:0007669"/>
    <property type="project" value="InterPro"/>
</dbReference>
<dbReference type="PANTHER" id="PTHR37984:SF15">
    <property type="entry name" value="INTEGRASE CATALYTIC DOMAIN-CONTAINING PROTEIN"/>
    <property type="match status" value="1"/>
</dbReference>
<protein>
    <submittedName>
        <fullName evidence="1">Uncharacterized protein</fullName>
    </submittedName>
</protein>
<evidence type="ECO:0000313" key="2">
    <source>
        <dbReference type="Proteomes" id="UP001283361"/>
    </source>
</evidence>
<dbReference type="EMBL" id="JAWDGP010000590">
    <property type="protein sequence ID" value="KAK3799254.1"/>
    <property type="molecule type" value="Genomic_DNA"/>
</dbReference>
<reference evidence="1" key="1">
    <citation type="journal article" date="2023" name="G3 (Bethesda)">
        <title>A reference genome for the long-term kleptoplast-retaining sea slug Elysia crispata morphotype clarki.</title>
        <authorList>
            <person name="Eastman K.E."/>
            <person name="Pendleton A.L."/>
            <person name="Shaikh M.A."/>
            <person name="Suttiyut T."/>
            <person name="Ogas R."/>
            <person name="Tomko P."/>
            <person name="Gavelis G."/>
            <person name="Widhalm J.R."/>
            <person name="Wisecaver J.H."/>
        </authorList>
    </citation>
    <scope>NUCLEOTIDE SEQUENCE</scope>
    <source>
        <strain evidence="1">ECLA1</strain>
    </source>
</reference>
<evidence type="ECO:0000313" key="1">
    <source>
        <dbReference type="EMBL" id="KAK3799254.1"/>
    </source>
</evidence>
<keyword evidence="2" id="KW-1185">Reference proteome</keyword>
<proteinExistence type="predicted"/>
<comment type="caution">
    <text evidence="1">The sequence shown here is derived from an EMBL/GenBank/DDBJ whole genome shotgun (WGS) entry which is preliminary data.</text>
</comment>
<dbReference type="InterPro" id="IPR036397">
    <property type="entry name" value="RNaseH_sf"/>
</dbReference>